<dbReference type="EMBL" id="JAPFFK010000009">
    <property type="protein sequence ID" value="KAJ6744937.1"/>
    <property type="molecule type" value="Genomic_DNA"/>
</dbReference>
<name>A0A9Q0VAM5_SALPP</name>
<gene>
    <name evidence="1" type="ORF">OIU79_031132</name>
</gene>
<comment type="caution">
    <text evidence="1">The sequence shown here is derived from an EMBL/GenBank/DDBJ whole genome shotgun (WGS) entry which is preliminary data.</text>
</comment>
<evidence type="ECO:0000313" key="2">
    <source>
        <dbReference type="Proteomes" id="UP001151532"/>
    </source>
</evidence>
<sequence>MFSLPYPNKYSKSAKSKVETAHSQIKHSLVSDYIITPRIIWSSLRWDGCLRLLLAFLLFKLINCRLKFICPSNSSHGVEINPKNKC</sequence>
<dbReference type="Proteomes" id="UP001151532">
    <property type="component" value="Chromosome 19"/>
</dbReference>
<dbReference type="AlphaFoldDB" id="A0A9Q0VAM5"/>
<proteinExistence type="predicted"/>
<reference evidence="1" key="2">
    <citation type="journal article" date="2023" name="Int. J. Mol. Sci.">
        <title>De Novo Assembly and Annotation of 11 Diverse Shrub Willow (Salix) Genomes Reveals Novel Gene Organization in Sex-Linked Regions.</title>
        <authorList>
            <person name="Hyden B."/>
            <person name="Feng K."/>
            <person name="Yates T.B."/>
            <person name="Jawdy S."/>
            <person name="Cereghino C."/>
            <person name="Smart L.B."/>
            <person name="Muchero W."/>
        </authorList>
    </citation>
    <scope>NUCLEOTIDE SEQUENCE</scope>
    <source>
        <tissue evidence="1">Shoot tip</tissue>
    </source>
</reference>
<accession>A0A9Q0VAM5</accession>
<organism evidence="1 2">
    <name type="scientific">Salix purpurea</name>
    <name type="common">Purple osier willow</name>
    <dbReference type="NCBI Taxonomy" id="77065"/>
    <lineage>
        <taxon>Eukaryota</taxon>
        <taxon>Viridiplantae</taxon>
        <taxon>Streptophyta</taxon>
        <taxon>Embryophyta</taxon>
        <taxon>Tracheophyta</taxon>
        <taxon>Spermatophyta</taxon>
        <taxon>Magnoliopsida</taxon>
        <taxon>eudicotyledons</taxon>
        <taxon>Gunneridae</taxon>
        <taxon>Pentapetalae</taxon>
        <taxon>rosids</taxon>
        <taxon>fabids</taxon>
        <taxon>Malpighiales</taxon>
        <taxon>Salicaceae</taxon>
        <taxon>Saliceae</taxon>
        <taxon>Salix</taxon>
    </lineage>
</organism>
<reference evidence="1" key="1">
    <citation type="submission" date="2022-11" db="EMBL/GenBank/DDBJ databases">
        <authorList>
            <person name="Hyden B.L."/>
            <person name="Feng K."/>
            <person name="Yates T."/>
            <person name="Jawdy S."/>
            <person name="Smart L.B."/>
            <person name="Muchero W."/>
        </authorList>
    </citation>
    <scope>NUCLEOTIDE SEQUENCE</scope>
    <source>
        <tissue evidence="1">Shoot tip</tissue>
    </source>
</reference>
<evidence type="ECO:0000313" key="1">
    <source>
        <dbReference type="EMBL" id="KAJ6744937.1"/>
    </source>
</evidence>
<keyword evidence="2" id="KW-1185">Reference proteome</keyword>
<protein>
    <submittedName>
        <fullName evidence="1">Uncharacterized protein</fullName>
    </submittedName>
</protein>